<dbReference type="PANTHER" id="PTHR48100">
    <property type="entry name" value="BROAD-SPECIFICITY PHOSPHATASE YOR283W-RELATED"/>
    <property type="match status" value="1"/>
</dbReference>
<dbReference type="PANTHER" id="PTHR48100:SF1">
    <property type="entry name" value="HISTIDINE PHOSPHATASE FAMILY PROTEIN-RELATED"/>
    <property type="match status" value="1"/>
</dbReference>
<dbReference type="PROSITE" id="PS00175">
    <property type="entry name" value="PG_MUTASE"/>
    <property type="match status" value="1"/>
</dbReference>
<feature type="active site" description="Proton donor/acceptor" evidence="3">
    <location>
        <position position="74"/>
    </location>
</feature>
<sequence>MELWLVRHGETLWNREGRLLGWTDLPLTPLGRAQARALRGLLPPLPAYSSDLRRALETAALAGFAPKPTRALREIHFGALEGASWETLDPLHKEALLRFQGFHPPGGEGLEAFQERVFRFLEGLEGPALLFTHGGVVRAVLRALGEDGLVPPGSALLVDWPKRVLRRLAPAQVDGGGEVG</sequence>
<dbReference type="SUPFAM" id="SSF53254">
    <property type="entry name" value="Phosphoglycerate mutase-like"/>
    <property type="match status" value="1"/>
</dbReference>
<feature type="active site" description="Tele-phosphohistidine intermediate" evidence="3">
    <location>
        <position position="8"/>
    </location>
</feature>
<dbReference type="InterPro" id="IPR001345">
    <property type="entry name" value="PG/BPGM_mutase_AS"/>
</dbReference>
<dbReference type="InterPro" id="IPR013078">
    <property type="entry name" value="His_Pase_superF_clade-1"/>
</dbReference>
<dbReference type="InterPro" id="IPR029033">
    <property type="entry name" value="His_PPase_superfam"/>
</dbReference>
<dbReference type="GO" id="GO:0005737">
    <property type="term" value="C:cytoplasm"/>
    <property type="evidence" value="ECO:0007669"/>
    <property type="project" value="TreeGrafter"/>
</dbReference>
<organism evidence="5 6">
    <name type="scientific">Thermus brockianus</name>
    <dbReference type="NCBI Taxonomy" id="56956"/>
    <lineage>
        <taxon>Bacteria</taxon>
        <taxon>Thermotogati</taxon>
        <taxon>Deinococcota</taxon>
        <taxon>Deinococci</taxon>
        <taxon>Thermales</taxon>
        <taxon>Thermaceae</taxon>
        <taxon>Thermus</taxon>
    </lineage>
</organism>
<keyword evidence="2" id="KW-0413">Isomerase</keyword>
<dbReference type="Proteomes" id="UP000182993">
    <property type="component" value="Plasmid pTB1"/>
</dbReference>
<dbReference type="KEGG" id="tbc:A0O31_02569"/>
<dbReference type="AlphaFoldDB" id="A0A1J0LWP8"/>
<name>A0A1J0LWP8_THEBO</name>
<gene>
    <name evidence="5" type="ORF">A0O31_02569</name>
</gene>
<reference evidence="6" key="1">
    <citation type="submission" date="2016-06" db="EMBL/GenBank/DDBJ databases">
        <title>Whole genome sequencing of Thermus brockianus strain GE-1.</title>
        <authorList>
            <person name="Schaefers C."/>
            <person name="Blank S."/>
            <person name="Wiebusch S."/>
            <person name="Elleuche S."/>
            <person name="Antranikian G."/>
        </authorList>
    </citation>
    <scope>NUCLEOTIDE SEQUENCE [LARGE SCALE GENOMIC DNA]</scope>
    <source>
        <strain evidence="6">GE-1</strain>
        <plasmid evidence="6">ptb1</plasmid>
    </source>
</reference>
<evidence type="ECO:0000313" key="5">
    <source>
        <dbReference type="EMBL" id="APD10586.1"/>
    </source>
</evidence>
<evidence type="ECO:0000256" key="1">
    <source>
        <dbReference type="ARBA" id="ARBA00023152"/>
    </source>
</evidence>
<feature type="binding site" evidence="4">
    <location>
        <begin position="7"/>
        <end position="14"/>
    </location>
    <ligand>
        <name>substrate</name>
    </ligand>
</feature>
<keyword evidence="5" id="KW-0614">Plasmid</keyword>
<dbReference type="EMBL" id="CP016313">
    <property type="protein sequence ID" value="APD10586.1"/>
    <property type="molecule type" value="Genomic_DNA"/>
</dbReference>
<dbReference type="InterPro" id="IPR050275">
    <property type="entry name" value="PGM_Phosphatase"/>
</dbReference>
<dbReference type="GO" id="GO:0016791">
    <property type="term" value="F:phosphatase activity"/>
    <property type="evidence" value="ECO:0007669"/>
    <property type="project" value="TreeGrafter"/>
</dbReference>
<keyword evidence="1" id="KW-0324">Glycolysis</keyword>
<feature type="binding site" evidence="4">
    <location>
        <position position="54"/>
    </location>
    <ligand>
        <name>substrate</name>
    </ligand>
</feature>
<dbReference type="CDD" id="cd07067">
    <property type="entry name" value="HP_PGM_like"/>
    <property type="match status" value="1"/>
</dbReference>
<evidence type="ECO:0000313" key="6">
    <source>
        <dbReference type="Proteomes" id="UP000182993"/>
    </source>
</evidence>
<proteinExistence type="predicted"/>
<evidence type="ECO:0000256" key="2">
    <source>
        <dbReference type="ARBA" id="ARBA00023235"/>
    </source>
</evidence>
<dbReference type="RefSeq" id="WP_071678260.1">
    <property type="nucleotide sequence ID" value="NZ_CP016313.1"/>
</dbReference>
<dbReference type="Pfam" id="PF00300">
    <property type="entry name" value="His_Phos_1"/>
    <property type="match status" value="1"/>
</dbReference>
<dbReference type="SMART" id="SM00855">
    <property type="entry name" value="PGAM"/>
    <property type="match status" value="1"/>
</dbReference>
<accession>A0A1J0LWP8</accession>
<protein>
    <submittedName>
        <fullName evidence="5">Alpha-ribazole-5'-phosphate phosphatase</fullName>
    </submittedName>
</protein>
<dbReference type="OrthoDB" id="9783269at2"/>
<dbReference type="Gene3D" id="3.40.50.1240">
    <property type="entry name" value="Phosphoglycerate mutase-like"/>
    <property type="match status" value="1"/>
</dbReference>
<evidence type="ECO:0000256" key="3">
    <source>
        <dbReference type="PIRSR" id="PIRSR613078-1"/>
    </source>
</evidence>
<geneLocation type="plasmid" evidence="6">
    <name>ptb1</name>
</geneLocation>
<evidence type="ECO:0000256" key="4">
    <source>
        <dbReference type="PIRSR" id="PIRSR613078-2"/>
    </source>
</evidence>